<accession>A0A2Z5G1H1</accession>
<gene>
    <name evidence="1" type="ORF">ACPOL_3645</name>
</gene>
<dbReference type="EMBL" id="CP030840">
    <property type="protein sequence ID" value="AXC12928.1"/>
    <property type="molecule type" value="Genomic_DNA"/>
</dbReference>
<organism evidence="1 2">
    <name type="scientific">Acidisarcina polymorpha</name>
    <dbReference type="NCBI Taxonomy" id="2211140"/>
    <lineage>
        <taxon>Bacteria</taxon>
        <taxon>Pseudomonadati</taxon>
        <taxon>Acidobacteriota</taxon>
        <taxon>Terriglobia</taxon>
        <taxon>Terriglobales</taxon>
        <taxon>Acidobacteriaceae</taxon>
        <taxon>Acidisarcina</taxon>
    </lineage>
</organism>
<proteinExistence type="predicted"/>
<dbReference type="AlphaFoldDB" id="A0A2Z5G1H1"/>
<protein>
    <submittedName>
        <fullName evidence="1">Uncharacterized protein</fullName>
    </submittedName>
</protein>
<evidence type="ECO:0000313" key="1">
    <source>
        <dbReference type="EMBL" id="AXC12928.1"/>
    </source>
</evidence>
<reference evidence="1 2" key="1">
    <citation type="journal article" date="2018" name="Front. Microbiol.">
        <title>Hydrolytic Capabilities as a Key to Environmental Success: Chitinolytic and Cellulolytic Acidobacteria From Acidic Sub-arctic Soils and Boreal Peatlands.</title>
        <authorList>
            <person name="Belova S.E."/>
            <person name="Ravin N.V."/>
            <person name="Pankratov T.A."/>
            <person name="Rakitin A.L."/>
            <person name="Ivanova A.A."/>
            <person name="Beletsky A.V."/>
            <person name="Mardanov A.V."/>
            <person name="Sinninghe Damste J.S."/>
            <person name="Dedysh S.N."/>
        </authorList>
    </citation>
    <scope>NUCLEOTIDE SEQUENCE [LARGE SCALE GENOMIC DNA]</scope>
    <source>
        <strain evidence="1 2">SBC82</strain>
    </source>
</reference>
<dbReference type="KEGG" id="abas:ACPOL_3645"/>
<sequence length="52" mass="5947">MSFDPKAGEVDPMKFLRSLQPLGKGWHRLPGQAKEINQRLSPYTRLKKPGQI</sequence>
<evidence type="ECO:0000313" key="2">
    <source>
        <dbReference type="Proteomes" id="UP000253606"/>
    </source>
</evidence>
<dbReference type="Proteomes" id="UP000253606">
    <property type="component" value="Chromosome"/>
</dbReference>
<keyword evidence="2" id="KW-1185">Reference proteome</keyword>
<name>A0A2Z5G1H1_9BACT</name>